<dbReference type="RefSeq" id="XP_005761444.1">
    <property type="nucleotide sequence ID" value="XM_005761387.1"/>
</dbReference>
<dbReference type="InterPro" id="IPR011990">
    <property type="entry name" value="TPR-like_helical_dom_sf"/>
</dbReference>
<evidence type="ECO:0000256" key="3">
    <source>
        <dbReference type="ARBA" id="ARBA00022737"/>
    </source>
</evidence>
<dbReference type="Proteomes" id="UP000013827">
    <property type="component" value="Unassembled WGS sequence"/>
</dbReference>
<feature type="region of interest" description="Disordered" evidence="5">
    <location>
        <begin position="498"/>
        <end position="536"/>
    </location>
</feature>
<dbReference type="GO" id="GO:0006493">
    <property type="term" value="P:protein O-linked glycosylation"/>
    <property type="evidence" value="ECO:0007669"/>
    <property type="project" value="InterPro"/>
</dbReference>
<evidence type="ECO:0000256" key="1">
    <source>
        <dbReference type="ARBA" id="ARBA00004922"/>
    </source>
</evidence>
<evidence type="ECO:0000256" key="2">
    <source>
        <dbReference type="ARBA" id="ARBA00022679"/>
    </source>
</evidence>
<evidence type="ECO:0000313" key="7">
    <source>
        <dbReference type="EnsemblProtists" id="EOD09015"/>
    </source>
</evidence>
<evidence type="ECO:0000256" key="5">
    <source>
        <dbReference type="SAM" id="MobiDB-lite"/>
    </source>
</evidence>
<sequence>MAARHVKMRNSFSTINKLRAPIFFWVLVAERGKGPFRRLASLSSPALAHYHAALAHQASGRVGAAVRHFRAALALQADFPAALCSLARAQSSICDWSSREATLVSVRTSLVRQLDEGACPALQPFDAFAVPLELPLVLRLAQAHAAAAEAGSAMGLLLGAVAAGAPTAARALRRRLFALHDRSRLEVFCYSLRQSDRSAPRAAVESAAEHFVDVSSSDSAAIAARIAADGIHVCVDLNGFTSGARTELFALRPSPLQVGMLGFPGSSGGAFLDYLATDAVASPPQLERLYSRGVCSLPSRRGSDASLPRDRHLYSEALLRLPPSYGLPPLGVVFCCFSQLYKVDPATFAAWLSILRRVPGSVLWLLRFPLEGEDHRTPGCLPRGFRFSGVAPKAGYADLFLDTPLCNGHTTAADALWAGMIADGGIGDYVERAVRLGTRRVELLALRRKLWARRLSAPLFDTRLWTRTWEHALRAVWLRHCAGEPPASMDVRLGELEAEASHSPPDGTPPGVRPPDRVLSAGRQPSFAGRMQRTHW</sequence>
<dbReference type="STRING" id="2903.R1D362"/>
<protein>
    <recommendedName>
        <fullName evidence="6">O-GlcNAc transferase C-terminal domain-containing protein</fullName>
    </recommendedName>
</protein>
<dbReference type="eggNOG" id="KOG4626">
    <property type="taxonomic scope" value="Eukaryota"/>
</dbReference>
<comment type="pathway">
    <text evidence="1">Protein modification; protein glycosylation.</text>
</comment>
<reference evidence="8" key="1">
    <citation type="journal article" date="2013" name="Nature">
        <title>Pan genome of the phytoplankton Emiliania underpins its global distribution.</title>
        <authorList>
            <person name="Read B.A."/>
            <person name="Kegel J."/>
            <person name="Klute M.J."/>
            <person name="Kuo A."/>
            <person name="Lefebvre S.C."/>
            <person name="Maumus F."/>
            <person name="Mayer C."/>
            <person name="Miller J."/>
            <person name="Monier A."/>
            <person name="Salamov A."/>
            <person name="Young J."/>
            <person name="Aguilar M."/>
            <person name="Claverie J.M."/>
            <person name="Frickenhaus S."/>
            <person name="Gonzalez K."/>
            <person name="Herman E.K."/>
            <person name="Lin Y.C."/>
            <person name="Napier J."/>
            <person name="Ogata H."/>
            <person name="Sarno A.F."/>
            <person name="Shmutz J."/>
            <person name="Schroeder D."/>
            <person name="de Vargas C."/>
            <person name="Verret F."/>
            <person name="von Dassow P."/>
            <person name="Valentin K."/>
            <person name="Van de Peer Y."/>
            <person name="Wheeler G."/>
            <person name="Dacks J.B."/>
            <person name="Delwiche C.F."/>
            <person name="Dyhrman S.T."/>
            <person name="Glockner G."/>
            <person name="John U."/>
            <person name="Richards T."/>
            <person name="Worden A.Z."/>
            <person name="Zhang X."/>
            <person name="Grigoriev I.V."/>
            <person name="Allen A.E."/>
            <person name="Bidle K."/>
            <person name="Borodovsky M."/>
            <person name="Bowler C."/>
            <person name="Brownlee C."/>
            <person name="Cock J.M."/>
            <person name="Elias M."/>
            <person name="Gladyshev V.N."/>
            <person name="Groth M."/>
            <person name="Guda C."/>
            <person name="Hadaegh A."/>
            <person name="Iglesias-Rodriguez M.D."/>
            <person name="Jenkins J."/>
            <person name="Jones B.M."/>
            <person name="Lawson T."/>
            <person name="Leese F."/>
            <person name="Lindquist E."/>
            <person name="Lobanov A."/>
            <person name="Lomsadze A."/>
            <person name="Malik S.B."/>
            <person name="Marsh M.E."/>
            <person name="Mackinder L."/>
            <person name="Mock T."/>
            <person name="Mueller-Roeber B."/>
            <person name="Pagarete A."/>
            <person name="Parker M."/>
            <person name="Probert I."/>
            <person name="Quesneville H."/>
            <person name="Raines C."/>
            <person name="Rensing S.A."/>
            <person name="Riano-Pachon D.M."/>
            <person name="Richier S."/>
            <person name="Rokitta S."/>
            <person name="Shiraiwa Y."/>
            <person name="Soanes D.M."/>
            <person name="van der Giezen M."/>
            <person name="Wahlund T.M."/>
            <person name="Williams B."/>
            <person name="Wilson W."/>
            <person name="Wolfe G."/>
            <person name="Wurch L.L."/>
        </authorList>
    </citation>
    <scope>NUCLEOTIDE SEQUENCE</scope>
</reference>
<dbReference type="GO" id="GO:0097363">
    <property type="term" value="F:protein O-acetylglucosaminyltransferase activity"/>
    <property type="evidence" value="ECO:0007669"/>
    <property type="project" value="TreeGrafter"/>
</dbReference>
<evidence type="ECO:0000256" key="4">
    <source>
        <dbReference type="ARBA" id="ARBA00022803"/>
    </source>
</evidence>
<dbReference type="InterPro" id="IPR029489">
    <property type="entry name" value="OGT/SEC/SPY_C"/>
</dbReference>
<keyword evidence="3" id="KW-0677">Repeat</keyword>
<name>A0A0D3ICN0_EMIH1</name>
<accession>A0A0D3ICN0</accession>
<dbReference type="InterPro" id="IPR037919">
    <property type="entry name" value="OGT"/>
</dbReference>
<dbReference type="Pfam" id="PF13844">
    <property type="entry name" value="Glyco_transf_41"/>
    <property type="match status" value="2"/>
</dbReference>
<proteinExistence type="predicted"/>
<dbReference type="EnsemblProtists" id="EOD09015">
    <property type="protein sequence ID" value="EOD09015"/>
    <property type="gene ID" value="EMIHUDRAFT_216824"/>
</dbReference>
<dbReference type="Gene3D" id="3.40.50.2000">
    <property type="entry name" value="Glycogen Phosphorylase B"/>
    <property type="match status" value="1"/>
</dbReference>
<keyword evidence="4" id="KW-0802">TPR repeat</keyword>
<dbReference type="PaxDb" id="2903-EOD09015"/>
<feature type="domain" description="O-GlcNAc transferase C-terminal" evidence="6">
    <location>
        <begin position="176"/>
        <end position="297"/>
    </location>
</feature>
<dbReference type="HOGENOM" id="CLU_508492_0_0_1"/>
<dbReference type="SUPFAM" id="SSF48452">
    <property type="entry name" value="TPR-like"/>
    <property type="match status" value="1"/>
</dbReference>
<feature type="domain" description="O-GlcNAc transferase C-terminal" evidence="6">
    <location>
        <begin position="323"/>
        <end position="420"/>
    </location>
</feature>
<dbReference type="AlphaFoldDB" id="A0A0D3ICN0"/>
<keyword evidence="2" id="KW-0808">Transferase</keyword>
<dbReference type="PANTHER" id="PTHR44366:SF1">
    <property type="entry name" value="UDP-N-ACETYLGLUCOSAMINE--PEPTIDE N-ACETYLGLUCOSAMINYLTRANSFERASE 110 KDA SUBUNIT"/>
    <property type="match status" value="1"/>
</dbReference>
<dbReference type="OMA" id="SEHIHIV"/>
<evidence type="ECO:0000259" key="6">
    <source>
        <dbReference type="Pfam" id="PF13844"/>
    </source>
</evidence>
<dbReference type="GeneID" id="17255158"/>
<dbReference type="PANTHER" id="PTHR44366">
    <property type="entry name" value="UDP-N-ACETYLGLUCOSAMINE--PEPTIDE N-ACETYLGLUCOSAMINYLTRANSFERASE 110 KDA SUBUNIT"/>
    <property type="match status" value="1"/>
</dbReference>
<organism evidence="7 8">
    <name type="scientific">Emiliania huxleyi (strain CCMP1516)</name>
    <dbReference type="NCBI Taxonomy" id="280463"/>
    <lineage>
        <taxon>Eukaryota</taxon>
        <taxon>Haptista</taxon>
        <taxon>Haptophyta</taxon>
        <taxon>Prymnesiophyceae</taxon>
        <taxon>Isochrysidales</taxon>
        <taxon>Noelaerhabdaceae</taxon>
        <taxon>Emiliania</taxon>
    </lineage>
</organism>
<dbReference type="Gene3D" id="3.40.50.11380">
    <property type="match status" value="1"/>
</dbReference>
<dbReference type="KEGG" id="ehx:EMIHUDRAFT_216824"/>
<reference evidence="7" key="2">
    <citation type="submission" date="2024-10" db="UniProtKB">
        <authorList>
            <consortium name="EnsemblProtists"/>
        </authorList>
    </citation>
    <scope>IDENTIFICATION</scope>
</reference>
<evidence type="ECO:0000313" key="8">
    <source>
        <dbReference type="Proteomes" id="UP000013827"/>
    </source>
</evidence>
<dbReference type="Gene3D" id="1.25.40.10">
    <property type="entry name" value="Tetratricopeptide repeat domain"/>
    <property type="match status" value="1"/>
</dbReference>
<keyword evidence="8" id="KW-1185">Reference proteome</keyword>